<comment type="caution">
    <text evidence="3">The sequence shown here is derived from an EMBL/GenBank/DDBJ whole genome shotgun (WGS) entry which is preliminary data.</text>
</comment>
<accession>A0A1F6GDZ9</accession>
<feature type="domain" description="PilZ" evidence="2">
    <location>
        <begin position="4"/>
        <end position="101"/>
    </location>
</feature>
<dbReference type="AlphaFoldDB" id="A0A1F6GDZ9"/>
<organism evidence="3 4">
    <name type="scientific">Candidatus Lambdaproteobacteria bacterium RIFOXYD2_FULL_50_16</name>
    <dbReference type="NCBI Taxonomy" id="1817772"/>
    <lineage>
        <taxon>Bacteria</taxon>
        <taxon>Pseudomonadati</taxon>
        <taxon>Pseudomonadota</taxon>
        <taxon>Candidatus Lambdaproteobacteria</taxon>
    </lineage>
</organism>
<evidence type="ECO:0000313" key="4">
    <source>
        <dbReference type="Proteomes" id="UP000178449"/>
    </source>
</evidence>
<dbReference type="InterPro" id="IPR027021">
    <property type="entry name" value="C-di-GMP_BP_PA4608"/>
</dbReference>
<dbReference type="STRING" id="1817772.A2527_02390"/>
<name>A0A1F6GDZ9_9PROT</name>
<evidence type="ECO:0000256" key="1">
    <source>
        <dbReference type="PIRNR" id="PIRNR028141"/>
    </source>
</evidence>
<protein>
    <recommendedName>
        <fullName evidence="1">Cyclic diguanosine monophosphate-binding protein</fullName>
        <shortName evidence="1">c-di-GMP-binding protein</shortName>
    </recommendedName>
    <alternativeName>
        <fullName evidence="1">Pilz domain-containing protein</fullName>
    </alternativeName>
</protein>
<dbReference type="EMBL" id="MFNE01000016">
    <property type="protein sequence ID" value="OGG96317.1"/>
    <property type="molecule type" value="Genomic_DNA"/>
</dbReference>
<evidence type="ECO:0000259" key="2">
    <source>
        <dbReference type="Pfam" id="PF07238"/>
    </source>
</evidence>
<dbReference type="Gene3D" id="2.40.10.220">
    <property type="entry name" value="predicted glycosyltransferase like domains"/>
    <property type="match status" value="1"/>
</dbReference>
<evidence type="ECO:0000313" key="3">
    <source>
        <dbReference type="EMBL" id="OGG96317.1"/>
    </source>
</evidence>
<proteinExistence type="predicted"/>
<dbReference type="InterPro" id="IPR009875">
    <property type="entry name" value="PilZ_domain"/>
</dbReference>
<gene>
    <name evidence="3" type="ORF">A2527_02390</name>
</gene>
<comment type="subunit">
    <text evidence="1">Monomer in both c-di-GMP-bound and free forms.</text>
</comment>
<sequence length="124" mass="14038">MSQERRHYSRVNFDHEAYLHSAGERYECQLLDVSLKGVLVEVSEDFPAQSGQKAMVEVQLAGTAVQIQADSTLVFKKDNQCGFRFDEIGIDSLTHLRRLLELNTGDSDLVRKELFFIVNDSTNG</sequence>
<keyword evidence="1" id="KW-0547">Nucleotide-binding</keyword>
<dbReference type="Pfam" id="PF07238">
    <property type="entry name" value="PilZ"/>
    <property type="match status" value="1"/>
</dbReference>
<reference evidence="3 4" key="1">
    <citation type="journal article" date="2016" name="Nat. Commun.">
        <title>Thousands of microbial genomes shed light on interconnected biogeochemical processes in an aquifer system.</title>
        <authorList>
            <person name="Anantharaman K."/>
            <person name="Brown C.T."/>
            <person name="Hug L.A."/>
            <person name="Sharon I."/>
            <person name="Castelle C.J."/>
            <person name="Probst A.J."/>
            <person name="Thomas B.C."/>
            <person name="Singh A."/>
            <person name="Wilkins M.J."/>
            <person name="Karaoz U."/>
            <person name="Brodie E.L."/>
            <person name="Williams K.H."/>
            <person name="Hubbard S.S."/>
            <person name="Banfield J.F."/>
        </authorList>
    </citation>
    <scope>NUCLEOTIDE SEQUENCE [LARGE SCALE GENOMIC DNA]</scope>
</reference>
<dbReference type="GO" id="GO:0035438">
    <property type="term" value="F:cyclic-di-GMP binding"/>
    <property type="evidence" value="ECO:0007669"/>
    <property type="project" value="InterPro"/>
</dbReference>
<dbReference type="SUPFAM" id="SSF141371">
    <property type="entry name" value="PilZ domain-like"/>
    <property type="match status" value="1"/>
</dbReference>
<keyword evidence="1" id="KW-0973">c-di-GMP</keyword>
<dbReference type="Proteomes" id="UP000178449">
    <property type="component" value="Unassembled WGS sequence"/>
</dbReference>
<dbReference type="PIRSF" id="PIRSF028141">
    <property type="entry name" value="C-di-GMP_BP_PA4608"/>
    <property type="match status" value="1"/>
</dbReference>
<comment type="function">
    <text evidence="1">Binds the second messenger bis-(3'-5') cyclic dimeric guanosine monophosphate (c-di-GMP). Can bind two c-di-GMP molecules per monomer. May play a role in bacterial second-messenger regulated processes. Binding to c-di-GMP induces a conformational change of the C- and N-termini resulting in the exposure of a highly negative surface on one side of the protein to a possible effector protein.</text>
</comment>